<dbReference type="AlphaFoldDB" id="A0A2G6KJG3"/>
<dbReference type="GO" id="GO:0008168">
    <property type="term" value="F:methyltransferase activity"/>
    <property type="evidence" value="ECO:0007669"/>
    <property type="project" value="UniProtKB-KW"/>
</dbReference>
<dbReference type="InterPro" id="IPR041698">
    <property type="entry name" value="Methyltransf_25"/>
</dbReference>
<evidence type="ECO:0000259" key="1">
    <source>
        <dbReference type="Pfam" id="PF13649"/>
    </source>
</evidence>
<dbReference type="SUPFAM" id="SSF53335">
    <property type="entry name" value="S-adenosyl-L-methionine-dependent methyltransferases"/>
    <property type="match status" value="1"/>
</dbReference>
<dbReference type="GO" id="GO:0032259">
    <property type="term" value="P:methylation"/>
    <property type="evidence" value="ECO:0007669"/>
    <property type="project" value="UniProtKB-KW"/>
</dbReference>
<keyword evidence="2" id="KW-0808">Transferase</keyword>
<proteinExistence type="predicted"/>
<feature type="domain" description="Methyltransferase" evidence="1">
    <location>
        <begin position="56"/>
        <end position="154"/>
    </location>
</feature>
<gene>
    <name evidence="2" type="ORF">CSA56_02660</name>
</gene>
<dbReference type="Proteomes" id="UP000230821">
    <property type="component" value="Unassembled WGS sequence"/>
</dbReference>
<dbReference type="Pfam" id="PF13649">
    <property type="entry name" value="Methyltransf_25"/>
    <property type="match status" value="1"/>
</dbReference>
<protein>
    <submittedName>
        <fullName evidence="2">SAM-dependent methyltransferase</fullName>
    </submittedName>
</protein>
<evidence type="ECO:0000313" key="2">
    <source>
        <dbReference type="EMBL" id="PIE35801.1"/>
    </source>
</evidence>
<keyword evidence="2" id="KW-0489">Methyltransferase</keyword>
<dbReference type="CDD" id="cd02440">
    <property type="entry name" value="AdoMet_MTases"/>
    <property type="match status" value="1"/>
</dbReference>
<comment type="caution">
    <text evidence="2">The sequence shown here is derived from an EMBL/GenBank/DDBJ whole genome shotgun (WGS) entry which is preliminary data.</text>
</comment>
<reference evidence="2 3" key="1">
    <citation type="submission" date="2017-10" db="EMBL/GenBank/DDBJ databases">
        <title>Novel microbial diversity and functional potential in the marine mammal oral microbiome.</title>
        <authorList>
            <person name="Dudek N.K."/>
            <person name="Sun C.L."/>
            <person name="Burstein D."/>
            <person name="Kantor R.S."/>
            <person name="Aliaga Goltsman D.S."/>
            <person name="Bik E.M."/>
            <person name="Thomas B.C."/>
            <person name="Banfield J.F."/>
            <person name="Relman D.A."/>
        </authorList>
    </citation>
    <scope>NUCLEOTIDE SEQUENCE [LARGE SCALE GENOMIC DNA]</scope>
    <source>
        <strain evidence="2">DOLJORAL78_47_16</strain>
    </source>
</reference>
<dbReference type="Gene3D" id="3.40.50.150">
    <property type="entry name" value="Vaccinia Virus protein VP39"/>
    <property type="match status" value="1"/>
</dbReference>
<name>A0A2G6KJG3_9BACT</name>
<dbReference type="EMBL" id="PDSK01000032">
    <property type="protein sequence ID" value="PIE35801.1"/>
    <property type="molecule type" value="Genomic_DNA"/>
</dbReference>
<sequence length="204" mass="23208">MIRSRTEKFITTLHEALLFLKEFWRSPSSIGAIAPSSRKLAREIVSQASFTRDAVVMEFGPGTGIFTEEILRNLGTNGRFIAVERNPKLASILQQRFPDAFIYEDSVENACNILEQHKIPEVDAIVCGLPWAAFDEKTQDEFLHTIRIILKDGGVFVTFAYLQGVLLPAGQRFNKKIRASFSQLRTSRVVWWNLPPAFVYRCVK</sequence>
<evidence type="ECO:0000313" key="3">
    <source>
        <dbReference type="Proteomes" id="UP000230821"/>
    </source>
</evidence>
<dbReference type="InterPro" id="IPR029063">
    <property type="entry name" value="SAM-dependent_MTases_sf"/>
</dbReference>
<accession>A0A2G6KJG3</accession>
<organism evidence="2 3">
    <name type="scientific">candidate division KSB3 bacterium</name>
    <dbReference type="NCBI Taxonomy" id="2044937"/>
    <lineage>
        <taxon>Bacteria</taxon>
        <taxon>candidate division KSB3</taxon>
    </lineage>
</organism>